<keyword evidence="1" id="KW-0808">Transferase</keyword>
<protein>
    <submittedName>
        <fullName evidence="6">Ubiquitin protein ligase, putative</fullName>
    </submittedName>
</protein>
<sequence length="1842" mass="201128">MEEFGLTNPKDDIRNVLHAAASNSYQSLSDALEHLCMMLVMGIEEYLRAFNAERGLPELIQVGRSGSSIGEICQNNGDCMTLLFRAIALVLEHVPNSNTACAVHAWELLGLSSFTLQSTPNLSTTMKISTAATLAEECLRVVSFVVRDDGTGQLVSHGFLREVLGTLEWADARLTQQCFDITNAVCDKVNFQAPPAATSGKKSKSKTSGASSSSGDVSKKNLFSELVDRLIPQFHELLSRSQVMTLSTVIRDGVLQSLGSLALRAHAQQQPKVVAAVATPALFESLIQFISAETERGAEHTTERSSQLRLQLCLTVLLHLATCAPAQARKVFLTANARTMFAQLLQVSNEGLVHLLHDPFGTARALHVAPTDGRSSNSNRTSHNNNNGSSAASRFPESEHNATIMSLLCLLAVLPAVPQTAFGKSRPVAFLAVRRWLWEDDVHNFSEYPPDQWVALETALAQGIYNIGVRIRGRSFDVNIQTLKQSSGRNISKSFVPEYFSMVCPGSVDAMTFDVPIPLVDVDISPADAATFHEFYDTYMGLVAEFCPLASSVTVKTAALWTAASILHTKLSLQQQRGFTGNIGNPTGLTAQICEMIVDAISAPEEEAIPAAALGLSCLDWLLHNQVDGSSTLQLTTMCARFGIPQALQVVLHFENPDSAQVVLHAEMLLSVLEASSSPTMALAPPGEVDLLTTALQSFSNAISCISSPADAEPNGPIASALKTFATAIASCVSITSFEFVNAGVAGTLVAFLKGASPPPVPFTSKISANQSTPVKQSPLADETDRSEAVKSPTPTTPSQLPQHQQPDLILSRKQRCSMLRAALHENPKALDVLVRKIVGILPFLTQLPLVESTVSAHAVTVRPLNEALTILASLSPRMAMCSHKKADTQYMAQRESLENDLTTLCPNGHRLYNRIAVGWTCDMCGARTPASAQAASMRCDHCDFDICFQCFRNPEVGYTGALPDHEGEEGLRPGRTFHILSSVGDVERYFRSVGDLPSTPSGQRTELYYDGIGKGRSQETLLGIMYRKAFSRRLATVLEQFENSLLRVDAAGQQAAARHQEVAARVTSMTATSSSFASEPSWDTFDESGTLQHTPSFLSSPLRGLMFSTNRRATSYSPTRTPAAARRLVDQDSAMRGIGRGITIRAFGDSCVTKARTYFLHHFHSRTAEVCACAEHTRRDFQTEHIPLLRQKPSPFEQQPEVQLLLLLKEMFSSSEGGKSNGQIGAAQSVFPNIVSNELAALVVKSFHASALRVAILPLFFAVPRWVSFIIREAPFLLPLSLREKITRFACYGARRALWHHIRKLNLCPLSSLNGVAEPMETPMEWHQQLCVHADQQHGHKFTVNRDRIAEDALRVLRDSQELRFPITVEFEGDKGTGNGPTIQFYSLLARYALRPDVASQFWRRGDELAAAAAEEHTAVVVPASEGLFPACVPVEIDEHDSDLDVLMHSASFRKGGGAEGGAQDEFTTVSCLTFPNQTSPPRISTSCEQFYYLIGSALGRAFCDDRIVPLALSSMVLEWLRIGPPPVYLAVPANRPTDNFNLLAAYRLGIDDVNKVDEGLAKHLSQLRKMAQQQKSQSAPSEGSGPPSFSDDDVKMQFEDLSLSFTLPGDDNFSLLRPRSTSSNPLVPSDVDLVTAENAAYYIQRVCDCVAFESVAIPIKYLWWGFTDVVNHEGLQMLELEELGAILLGDTLHPSEPLWTKEELLDVLVPDHGYSDDSPQIRFLRSILLDDMSPPLQRQFLEFCTGCPRLPLGGIRSIGTITVVRRSSDEHNNNNNNGTNGSGGEGAVTAAVVSDSKEWPLPSVNTCFRYVKLPPYPTKELMKEKLFNAIVHCGTTFELS</sequence>
<evidence type="ECO:0000259" key="5">
    <source>
        <dbReference type="PROSITE" id="PS50237"/>
    </source>
</evidence>
<dbReference type="SUPFAM" id="SSF56204">
    <property type="entry name" value="Hect, E3 ligase catalytic domain"/>
    <property type="match status" value="1"/>
</dbReference>
<dbReference type="OrthoDB" id="423283at2759"/>
<reference evidence="7" key="1">
    <citation type="submission" date="2015-09" db="EMBL/GenBank/DDBJ databases">
        <authorList>
            <consortium name="Pathogen Informatics"/>
        </authorList>
    </citation>
    <scope>NUCLEOTIDE SEQUENCE [LARGE SCALE GENOMIC DNA]</scope>
    <source>
        <strain evidence="7">Lake Konstanz</strain>
    </source>
</reference>
<keyword evidence="2 3" id="KW-0833">Ubl conjugation pathway</keyword>
<feature type="region of interest" description="Disordered" evidence="4">
    <location>
        <begin position="1573"/>
        <end position="1593"/>
    </location>
</feature>
<dbReference type="GO" id="GO:0061630">
    <property type="term" value="F:ubiquitin protein ligase activity"/>
    <property type="evidence" value="ECO:0007669"/>
    <property type="project" value="InterPro"/>
</dbReference>
<feature type="region of interest" description="Disordered" evidence="4">
    <location>
        <begin position="1768"/>
        <end position="1789"/>
    </location>
</feature>
<dbReference type="PROSITE" id="PS50237">
    <property type="entry name" value="HECT"/>
    <property type="match status" value="1"/>
</dbReference>
<proteinExistence type="predicted"/>
<dbReference type="PANTHER" id="PTHR45670:SF1">
    <property type="entry name" value="E3 UBIQUITIN-PROTEIN LIGASE HECTD1"/>
    <property type="match status" value="1"/>
</dbReference>
<feature type="active site" description="Glycyl thioester intermediate" evidence="3">
    <location>
        <position position="1809"/>
    </location>
</feature>
<feature type="region of interest" description="Disordered" evidence="4">
    <location>
        <begin position="368"/>
        <end position="395"/>
    </location>
</feature>
<gene>
    <name evidence="6" type="ORF">BSAL_27710</name>
</gene>
<feature type="compositionally biased region" description="Low complexity" evidence="4">
    <location>
        <begin position="375"/>
        <end position="393"/>
    </location>
</feature>
<evidence type="ECO:0000313" key="7">
    <source>
        <dbReference type="Proteomes" id="UP000051952"/>
    </source>
</evidence>
<dbReference type="VEuPathDB" id="TriTrypDB:BSAL_27710"/>
<dbReference type="Proteomes" id="UP000051952">
    <property type="component" value="Unassembled WGS sequence"/>
</dbReference>
<organism evidence="6 7">
    <name type="scientific">Bodo saltans</name>
    <name type="common">Flagellated protozoan</name>
    <dbReference type="NCBI Taxonomy" id="75058"/>
    <lineage>
        <taxon>Eukaryota</taxon>
        <taxon>Discoba</taxon>
        <taxon>Euglenozoa</taxon>
        <taxon>Kinetoplastea</taxon>
        <taxon>Metakinetoplastina</taxon>
        <taxon>Eubodonida</taxon>
        <taxon>Bodonidae</taxon>
        <taxon>Bodo</taxon>
    </lineage>
</organism>
<dbReference type="OMA" id="ALICHRP"/>
<feature type="compositionally biased region" description="Polar residues" evidence="4">
    <location>
        <begin position="1573"/>
        <end position="1583"/>
    </location>
</feature>
<dbReference type="EMBL" id="CYKH01001850">
    <property type="protein sequence ID" value="CUI15148.1"/>
    <property type="molecule type" value="Genomic_DNA"/>
</dbReference>
<dbReference type="InterPro" id="IPR000569">
    <property type="entry name" value="HECT_dom"/>
</dbReference>
<dbReference type="InterPro" id="IPR035983">
    <property type="entry name" value="Hect_E3_ubiquitin_ligase"/>
</dbReference>
<feature type="region of interest" description="Disordered" evidence="4">
    <location>
        <begin position="195"/>
        <end position="217"/>
    </location>
</feature>
<dbReference type="Gene3D" id="3.30.2410.10">
    <property type="entry name" value="Hect, E3 ligase catalytic domain"/>
    <property type="match status" value="1"/>
</dbReference>
<keyword evidence="7" id="KW-1185">Reference proteome</keyword>
<dbReference type="Gene3D" id="3.90.1750.10">
    <property type="entry name" value="Hect, E3 ligase catalytic domains"/>
    <property type="match status" value="1"/>
</dbReference>
<dbReference type="GO" id="GO:0016874">
    <property type="term" value="F:ligase activity"/>
    <property type="evidence" value="ECO:0007669"/>
    <property type="project" value="UniProtKB-KW"/>
</dbReference>
<dbReference type="PANTHER" id="PTHR45670">
    <property type="entry name" value="E3 UBIQUITIN-PROTEIN LIGASE TRIP12"/>
    <property type="match status" value="1"/>
</dbReference>
<dbReference type="GO" id="GO:0000209">
    <property type="term" value="P:protein polyubiquitination"/>
    <property type="evidence" value="ECO:0007669"/>
    <property type="project" value="TreeGrafter"/>
</dbReference>
<feature type="compositionally biased region" description="Low complexity" evidence="4">
    <location>
        <begin position="196"/>
        <end position="216"/>
    </location>
</feature>
<evidence type="ECO:0000256" key="2">
    <source>
        <dbReference type="ARBA" id="ARBA00022786"/>
    </source>
</evidence>
<evidence type="ECO:0000256" key="1">
    <source>
        <dbReference type="ARBA" id="ARBA00022679"/>
    </source>
</evidence>
<evidence type="ECO:0000256" key="4">
    <source>
        <dbReference type="SAM" id="MobiDB-lite"/>
    </source>
</evidence>
<dbReference type="SMART" id="SM00119">
    <property type="entry name" value="HECTc"/>
    <property type="match status" value="1"/>
</dbReference>
<feature type="compositionally biased region" description="Low complexity" evidence="4">
    <location>
        <begin position="793"/>
        <end position="807"/>
    </location>
</feature>
<evidence type="ECO:0000256" key="3">
    <source>
        <dbReference type="PROSITE-ProRule" id="PRU00104"/>
    </source>
</evidence>
<name>A0A0S4KQE3_BODSA</name>
<dbReference type="GO" id="GO:0043161">
    <property type="term" value="P:proteasome-mediated ubiquitin-dependent protein catabolic process"/>
    <property type="evidence" value="ECO:0007669"/>
    <property type="project" value="TreeGrafter"/>
</dbReference>
<feature type="compositionally biased region" description="Polar residues" evidence="4">
    <location>
        <begin position="765"/>
        <end position="776"/>
    </location>
</feature>
<keyword evidence="6" id="KW-0436">Ligase</keyword>
<accession>A0A0S4KQE3</accession>
<evidence type="ECO:0000313" key="6">
    <source>
        <dbReference type="EMBL" id="CUI15148.1"/>
    </source>
</evidence>
<feature type="region of interest" description="Disordered" evidence="4">
    <location>
        <begin position="764"/>
        <end position="807"/>
    </location>
</feature>
<feature type="domain" description="HECT" evidence="5">
    <location>
        <begin position="1467"/>
        <end position="1842"/>
    </location>
</feature>
<dbReference type="InterPro" id="IPR045322">
    <property type="entry name" value="HECTD1/TRIP12-like"/>
</dbReference>
<dbReference type="Pfam" id="PF00632">
    <property type="entry name" value="HECT"/>
    <property type="match status" value="1"/>
</dbReference>